<proteinExistence type="predicted"/>
<keyword evidence="2" id="KW-0808">Transferase</keyword>
<evidence type="ECO:0000313" key="4">
    <source>
        <dbReference type="Proteomes" id="UP001251857"/>
    </source>
</evidence>
<comment type="caution">
    <text evidence="3">The sequence shown here is derived from an EMBL/GenBank/DDBJ whole genome shotgun (WGS) entry which is preliminary data.</text>
</comment>
<sequence length="358" mass="38778">MRIAADRPEPGTSNFVEGLPDGPILLLRPDRLGDVLLSLPAFAAVKQHWPNRPVVAAVSSYTAPIVVACPFIDDVWALPVVDGRGRFSPDTWHDKPRPAAAVSYFSDFPNALAIWRQRIPRRLGPASKLAQIFYNHRVRQRRSQSIKPEWAYNLDLSHALIRLAGDEPGPAPGAPLLHFDDVTDDDRVAFGREHGLPPERNWVFIHPGSGGSAPAPTPADYTRVADSIAESGCRFVITAGPNELPLAEQLAGTMQHLSPTVYHSQGGLVDFARNLRHADLFISGSTGPAHLAGALARPTATFYPNLPTAGPLRWQTLAPEARRFAFTPPDGAAPFDMTAIDYAAVGRELGVWLAGRAG</sequence>
<organism evidence="3 4">
    <name type="scientific">Spectribacter hydrogenoxidans</name>
    <dbReference type="NCBI Taxonomy" id="3075608"/>
    <lineage>
        <taxon>Bacteria</taxon>
        <taxon>Pseudomonadati</taxon>
        <taxon>Pseudomonadota</taxon>
        <taxon>Gammaproteobacteria</taxon>
        <taxon>Salinisphaerales</taxon>
        <taxon>Salinisphaeraceae</taxon>
        <taxon>Spectribacter</taxon>
    </lineage>
</organism>
<dbReference type="Proteomes" id="UP001251857">
    <property type="component" value="Unassembled WGS sequence"/>
</dbReference>
<name>A0ABU3C0W3_9GAMM</name>
<protein>
    <submittedName>
        <fullName evidence="3">Glycosyltransferase family 9 protein</fullName>
    </submittedName>
</protein>
<evidence type="ECO:0000256" key="2">
    <source>
        <dbReference type="ARBA" id="ARBA00022679"/>
    </source>
</evidence>
<dbReference type="PANTHER" id="PTHR30160">
    <property type="entry name" value="TETRAACYLDISACCHARIDE 4'-KINASE-RELATED"/>
    <property type="match status" value="1"/>
</dbReference>
<gene>
    <name evidence="3" type="ORF">RM532_08585</name>
</gene>
<keyword evidence="1" id="KW-0328">Glycosyltransferase</keyword>
<dbReference type="InterPro" id="IPR002201">
    <property type="entry name" value="Glyco_trans_9"/>
</dbReference>
<evidence type="ECO:0000313" key="3">
    <source>
        <dbReference type="EMBL" id="MDT0635016.1"/>
    </source>
</evidence>
<dbReference type="Pfam" id="PF01075">
    <property type="entry name" value="Glyco_transf_9"/>
    <property type="match status" value="1"/>
</dbReference>
<keyword evidence="4" id="KW-1185">Reference proteome</keyword>
<dbReference type="InterPro" id="IPR051199">
    <property type="entry name" value="LPS_LOS_Heptosyltrfase"/>
</dbReference>
<reference evidence="3 4" key="1">
    <citation type="submission" date="2023-09" db="EMBL/GenBank/DDBJ databases">
        <authorList>
            <person name="Rey-Velasco X."/>
        </authorList>
    </citation>
    <scope>NUCLEOTIDE SEQUENCE [LARGE SCALE GENOMIC DNA]</scope>
    <source>
        <strain evidence="3 4">W335</strain>
    </source>
</reference>
<dbReference type="SUPFAM" id="SSF53756">
    <property type="entry name" value="UDP-Glycosyltransferase/glycogen phosphorylase"/>
    <property type="match status" value="1"/>
</dbReference>
<dbReference type="RefSeq" id="WP_311652859.1">
    <property type="nucleotide sequence ID" value="NZ_JAVRIB010000007.1"/>
</dbReference>
<dbReference type="CDD" id="cd03789">
    <property type="entry name" value="GT9_LPS_heptosyltransferase"/>
    <property type="match status" value="1"/>
</dbReference>
<accession>A0ABU3C0W3</accession>
<dbReference type="EMBL" id="JAVRIB010000007">
    <property type="protein sequence ID" value="MDT0635016.1"/>
    <property type="molecule type" value="Genomic_DNA"/>
</dbReference>
<dbReference type="PANTHER" id="PTHR30160:SF15">
    <property type="entry name" value="GLYCOSYLTRANSFERASE HI_0523-RELATED"/>
    <property type="match status" value="1"/>
</dbReference>
<evidence type="ECO:0000256" key="1">
    <source>
        <dbReference type="ARBA" id="ARBA00022676"/>
    </source>
</evidence>
<dbReference type="Gene3D" id="3.40.50.2000">
    <property type="entry name" value="Glycogen Phosphorylase B"/>
    <property type="match status" value="2"/>
</dbReference>